<comment type="similarity">
    <text evidence="3">Belongs to the methyl-accepting chemotaxis (MCP) protein family.</text>
</comment>
<comment type="subcellular location">
    <subcellularLocation>
        <location evidence="1">Membrane</location>
    </subcellularLocation>
</comment>
<feature type="domain" description="HAMP" evidence="8">
    <location>
        <begin position="327"/>
        <end position="379"/>
    </location>
</feature>
<dbReference type="SMART" id="SM00304">
    <property type="entry name" value="HAMP"/>
    <property type="match status" value="1"/>
</dbReference>
<evidence type="ECO:0000313" key="11">
    <source>
        <dbReference type="Proteomes" id="UP000809621"/>
    </source>
</evidence>
<evidence type="ECO:0000256" key="4">
    <source>
        <dbReference type="PROSITE-ProRule" id="PRU00284"/>
    </source>
</evidence>
<dbReference type="SMART" id="SM00283">
    <property type="entry name" value="MA"/>
    <property type="match status" value="1"/>
</dbReference>
<dbReference type="PANTHER" id="PTHR32089">
    <property type="entry name" value="METHYL-ACCEPTING CHEMOTAXIS PROTEIN MCPB"/>
    <property type="match status" value="1"/>
</dbReference>
<dbReference type="PROSITE" id="PS50906">
    <property type="entry name" value="NIT"/>
    <property type="match status" value="1"/>
</dbReference>
<organism evidence="10 11">
    <name type="scientific">Vibrio ulleungensis</name>
    <dbReference type="NCBI Taxonomy" id="2807619"/>
    <lineage>
        <taxon>Bacteria</taxon>
        <taxon>Pseudomonadati</taxon>
        <taxon>Pseudomonadota</taxon>
        <taxon>Gammaproteobacteria</taxon>
        <taxon>Vibrionales</taxon>
        <taxon>Vibrionaceae</taxon>
        <taxon>Vibrio</taxon>
    </lineage>
</organism>
<keyword evidence="6" id="KW-0812">Transmembrane</keyword>
<feature type="domain" description="Methyl-accepting transducer" evidence="7">
    <location>
        <begin position="384"/>
        <end position="620"/>
    </location>
</feature>
<name>A0ABS2HEV7_9VIBR</name>
<dbReference type="EMBL" id="JAFEUM010000002">
    <property type="protein sequence ID" value="MBM7036110.1"/>
    <property type="molecule type" value="Genomic_DNA"/>
</dbReference>
<evidence type="ECO:0000259" key="8">
    <source>
        <dbReference type="PROSITE" id="PS50885"/>
    </source>
</evidence>
<dbReference type="PROSITE" id="PS50111">
    <property type="entry name" value="CHEMOTAXIS_TRANSDUC_2"/>
    <property type="match status" value="1"/>
</dbReference>
<dbReference type="CDD" id="cd06225">
    <property type="entry name" value="HAMP"/>
    <property type="match status" value="1"/>
</dbReference>
<evidence type="ECO:0000256" key="2">
    <source>
        <dbReference type="ARBA" id="ARBA00023224"/>
    </source>
</evidence>
<dbReference type="InterPro" id="IPR003660">
    <property type="entry name" value="HAMP_dom"/>
</dbReference>
<dbReference type="Gene3D" id="1.10.287.950">
    <property type="entry name" value="Methyl-accepting chemotaxis protein"/>
    <property type="match status" value="1"/>
</dbReference>
<feature type="domain" description="NIT" evidence="9">
    <location>
        <begin position="49"/>
        <end position="296"/>
    </location>
</feature>
<evidence type="ECO:0000259" key="7">
    <source>
        <dbReference type="PROSITE" id="PS50111"/>
    </source>
</evidence>
<dbReference type="Pfam" id="PF08376">
    <property type="entry name" value="NIT"/>
    <property type="match status" value="1"/>
</dbReference>
<protein>
    <submittedName>
        <fullName evidence="10">Methyl-accepting chemotaxis protein</fullName>
    </submittedName>
</protein>
<dbReference type="InterPro" id="IPR010910">
    <property type="entry name" value="Nitrate/nitrite_sensing_bac"/>
</dbReference>
<keyword evidence="6" id="KW-1133">Transmembrane helix</keyword>
<keyword evidence="6" id="KW-0472">Membrane</keyword>
<evidence type="ECO:0000256" key="1">
    <source>
        <dbReference type="ARBA" id="ARBA00004370"/>
    </source>
</evidence>
<feature type="coiled-coil region" evidence="5">
    <location>
        <begin position="420"/>
        <end position="447"/>
    </location>
</feature>
<keyword evidence="5" id="KW-0175">Coiled coil</keyword>
<proteinExistence type="inferred from homology"/>
<comment type="caution">
    <text evidence="10">The sequence shown here is derived from an EMBL/GenBank/DDBJ whole genome shotgun (WGS) entry which is preliminary data.</text>
</comment>
<gene>
    <name evidence="10" type="ORF">JQC93_06765</name>
</gene>
<evidence type="ECO:0000259" key="9">
    <source>
        <dbReference type="PROSITE" id="PS50906"/>
    </source>
</evidence>
<evidence type="ECO:0000256" key="6">
    <source>
        <dbReference type="SAM" id="Phobius"/>
    </source>
</evidence>
<dbReference type="RefSeq" id="WP_205157711.1">
    <property type="nucleotide sequence ID" value="NZ_JAFEUM010000002.1"/>
</dbReference>
<dbReference type="PROSITE" id="PS50885">
    <property type="entry name" value="HAMP"/>
    <property type="match status" value="1"/>
</dbReference>
<keyword evidence="11" id="KW-1185">Reference proteome</keyword>
<dbReference type="Proteomes" id="UP000809621">
    <property type="component" value="Unassembled WGS sequence"/>
</dbReference>
<keyword evidence="2 4" id="KW-0807">Transducer</keyword>
<dbReference type="InterPro" id="IPR004089">
    <property type="entry name" value="MCPsignal_dom"/>
</dbReference>
<feature type="transmembrane region" description="Helical" evidence="6">
    <location>
        <begin position="304"/>
        <end position="326"/>
    </location>
</feature>
<reference evidence="10 11" key="1">
    <citation type="submission" date="2021-02" db="EMBL/GenBank/DDBJ databases">
        <authorList>
            <person name="Park J.-S."/>
        </authorList>
    </citation>
    <scope>NUCLEOTIDE SEQUENCE [LARGE SCALE GENOMIC DNA]</scope>
    <source>
        <strain evidence="10 11">188UL20-2</strain>
    </source>
</reference>
<sequence length="656" mass="71822">MQLSVKQKLLCILVPVTLALIFLANRQIVQSYHAKETASDITQFVELSAINSRLVHELQKERGMSAGYLGSKGSNFAAELKAQYQATDQRFREFDNYLGSNKLALQAFPDLWNIVDKANARLAGLSNMRQQIQSLSAPLNTALSFYTSANADLLSIPGQAVQISEVADISRSLAAYYEFLQGKERAGIERAVLSNTFGAGAFSDGMFRKFITLVSEQNSYLNTFEVYASEHAKQIYQTTEKSNEFALVERYRAHAFNNQLDQDSKSWFSAATNRINLLKDVEEQLTQEILTLSRSIVEAETRSFWVYLILTILMLSVVVATSWLLLKGINLQVELLNTTMKRASSKDLSSRCDVVANDELGSISNNLNTMLNELTTAVHVIGSSSEQLAAASEESTATINQNSVNLEQQRQEVLQVVTAMEEMRASVQEVAQNIQNTSDEAEAANVQIAECSKIVDVSTQSFEKTTTQIHAVSETISSLHQSSSSISSVVDVIQGIAEQTNLLALNAAIEAARAGEQGRGFAVVADEVRSLAQRTQQSTQEIEVMVNQLQLNSNSAFEQINDAHQHVTQSVAQAGEVKQQLATTVSSIDSIHTMALQIATAADEQVTVSADIAERAHAIGDSVEQTTESGKQIAIAAQEQTGLADKLQQLARQFTT</sequence>
<evidence type="ECO:0000256" key="5">
    <source>
        <dbReference type="SAM" id="Coils"/>
    </source>
</evidence>
<evidence type="ECO:0000256" key="3">
    <source>
        <dbReference type="ARBA" id="ARBA00029447"/>
    </source>
</evidence>
<dbReference type="InterPro" id="IPR013587">
    <property type="entry name" value="Nitrate/nitrite_sensing"/>
</dbReference>
<accession>A0ABS2HEV7</accession>
<dbReference type="PANTHER" id="PTHR32089:SF120">
    <property type="entry name" value="METHYL-ACCEPTING CHEMOTAXIS PROTEIN TLPQ"/>
    <property type="match status" value="1"/>
</dbReference>
<dbReference type="Pfam" id="PF00015">
    <property type="entry name" value="MCPsignal"/>
    <property type="match status" value="1"/>
</dbReference>
<evidence type="ECO:0000313" key="10">
    <source>
        <dbReference type="EMBL" id="MBM7036110.1"/>
    </source>
</evidence>
<dbReference type="SUPFAM" id="SSF58104">
    <property type="entry name" value="Methyl-accepting chemotaxis protein (MCP) signaling domain"/>
    <property type="match status" value="1"/>
</dbReference>